<keyword evidence="3" id="KW-0274">FAD</keyword>
<evidence type="ECO:0000256" key="1">
    <source>
        <dbReference type="ARBA" id="ARBA00001974"/>
    </source>
</evidence>
<evidence type="ECO:0000259" key="6">
    <source>
        <dbReference type="Pfam" id="PF00890"/>
    </source>
</evidence>
<feature type="region of interest" description="Disordered" evidence="5">
    <location>
        <begin position="576"/>
        <end position="599"/>
    </location>
</feature>
<dbReference type="SUPFAM" id="SSF56425">
    <property type="entry name" value="Succinate dehydrogenase/fumarate reductase flavoprotein, catalytic domain"/>
    <property type="match status" value="1"/>
</dbReference>
<evidence type="ECO:0000313" key="7">
    <source>
        <dbReference type="EMBL" id="RSL44068.1"/>
    </source>
</evidence>
<keyword evidence="4" id="KW-0560">Oxidoreductase</keyword>
<dbReference type="PANTHER" id="PTHR43400:SF10">
    <property type="entry name" value="3-OXOSTEROID 1-DEHYDROGENASE"/>
    <property type="match status" value="1"/>
</dbReference>
<dbReference type="STRING" id="1325734.A0A428NTD0"/>
<evidence type="ECO:0000256" key="4">
    <source>
        <dbReference type="ARBA" id="ARBA00023002"/>
    </source>
</evidence>
<dbReference type="AlphaFoldDB" id="A0A428NTD0"/>
<feature type="compositionally biased region" description="Basic and acidic residues" evidence="5">
    <location>
        <begin position="584"/>
        <end position="599"/>
    </location>
</feature>
<dbReference type="Gene3D" id="3.50.50.60">
    <property type="entry name" value="FAD/NAD(P)-binding domain"/>
    <property type="match status" value="2"/>
</dbReference>
<evidence type="ECO:0000256" key="5">
    <source>
        <dbReference type="SAM" id="MobiDB-lite"/>
    </source>
</evidence>
<protein>
    <recommendedName>
        <fullName evidence="6">FAD-dependent oxidoreductase 2 FAD-binding domain-containing protein</fullName>
    </recommendedName>
</protein>
<dbReference type="Proteomes" id="UP000288168">
    <property type="component" value="Unassembled WGS sequence"/>
</dbReference>
<dbReference type="InterPro" id="IPR003953">
    <property type="entry name" value="FAD-dep_OxRdtase_2_FAD-bd"/>
</dbReference>
<keyword evidence="8" id="KW-1185">Reference proteome</keyword>
<evidence type="ECO:0000256" key="2">
    <source>
        <dbReference type="ARBA" id="ARBA00022630"/>
    </source>
</evidence>
<dbReference type="InterPro" id="IPR036188">
    <property type="entry name" value="FAD/NAD-bd_sf"/>
</dbReference>
<dbReference type="GO" id="GO:0008202">
    <property type="term" value="P:steroid metabolic process"/>
    <property type="evidence" value="ECO:0007669"/>
    <property type="project" value="UniProtKB-ARBA"/>
</dbReference>
<dbReference type="GO" id="GO:0016491">
    <property type="term" value="F:oxidoreductase activity"/>
    <property type="evidence" value="ECO:0007669"/>
    <property type="project" value="UniProtKB-KW"/>
</dbReference>
<evidence type="ECO:0000256" key="3">
    <source>
        <dbReference type="ARBA" id="ARBA00022827"/>
    </source>
</evidence>
<gene>
    <name evidence="7" type="ORF">CEP54_014836</name>
</gene>
<proteinExistence type="predicted"/>
<sequence>MHELPEKVVTCDVLIVGGGAAGLTGAAAAGGLKTILVERQKALGGKTALASGMIWMPGNRTVQSCPILKPHQPAGYTLQARAYVENAVAMSDEHGNGALPTAATKRIDAFLTKGPEMIDFLRGRGFRWMKARSGFPDHQPELDGALPAGGRTLDPAIFDIESLGSLGEYLHHEGEVPLVFRFQDFRILTRPLASLQDFLKVSRMRLRSWLCSLYFKRPASMGRSLVGQLLSICRDNGSVDIYTETELVGLWHEDGTVVGVSLEKGKETFKVRALRGVLLATGDFDECRGVSDVEFSPGGNEDNTTDDPKDSIGHVVALCQGMGAEACVTREVRGTPTMKGLRTGRTTPAIFEISKPFSIVVDYQGNRFFAESKPHGDAARSMRARADVRLAQEARAWLVLDQNYRKRYTLGGTHRWTDITKALSEGILLEAETIGALADKMGIARQALESTIRRWNEMCGYGTDVHHKRGDDDYQRFMGDPRVAPNSCMGAIERAPFYAVRISTSDGGRKKRLLTDEHGRVLQSDGRAIPGLYAAGDTSACVLRATSLGAGGTLASTMVFAYTAVQHMLSQSHCSPMVSSQGPLDEKIIDGSEPEKSQD</sequence>
<comment type="cofactor">
    <cofactor evidence="1">
        <name>FAD</name>
        <dbReference type="ChEBI" id="CHEBI:57692"/>
    </cofactor>
</comment>
<dbReference type="SUPFAM" id="SSF51905">
    <property type="entry name" value="FAD/NAD(P)-binding domain"/>
    <property type="match status" value="1"/>
</dbReference>
<organism evidence="7 8">
    <name type="scientific">Fusarium duplospermum</name>
    <dbReference type="NCBI Taxonomy" id="1325734"/>
    <lineage>
        <taxon>Eukaryota</taxon>
        <taxon>Fungi</taxon>
        <taxon>Dikarya</taxon>
        <taxon>Ascomycota</taxon>
        <taxon>Pezizomycotina</taxon>
        <taxon>Sordariomycetes</taxon>
        <taxon>Hypocreomycetidae</taxon>
        <taxon>Hypocreales</taxon>
        <taxon>Nectriaceae</taxon>
        <taxon>Fusarium</taxon>
        <taxon>Fusarium solani species complex</taxon>
    </lineage>
</organism>
<dbReference type="EMBL" id="NKCI01000302">
    <property type="protein sequence ID" value="RSL44068.1"/>
    <property type="molecule type" value="Genomic_DNA"/>
</dbReference>
<dbReference type="Gene3D" id="3.90.700.10">
    <property type="entry name" value="Succinate dehydrogenase/fumarate reductase flavoprotein, catalytic domain"/>
    <property type="match status" value="1"/>
</dbReference>
<dbReference type="InterPro" id="IPR027477">
    <property type="entry name" value="Succ_DH/fumarate_Rdtase_cat_sf"/>
</dbReference>
<evidence type="ECO:0000313" key="8">
    <source>
        <dbReference type="Proteomes" id="UP000288168"/>
    </source>
</evidence>
<reference evidence="7 8" key="1">
    <citation type="submission" date="2017-06" db="EMBL/GenBank/DDBJ databases">
        <title>Comparative genomic analysis of Ambrosia Fusariam Clade fungi.</title>
        <authorList>
            <person name="Stajich J.E."/>
            <person name="Carrillo J."/>
            <person name="Kijimoto T."/>
            <person name="Eskalen A."/>
            <person name="O'Donnell K."/>
            <person name="Kasson M."/>
        </authorList>
    </citation>
    <scope>NUCLEOTIDE SEQUENCE [LARGE SCALE GENOMIC DNA]</scope>
    <source>
        <strain evidence="7 8">NRRL62584</strain>
    </source>
</reference>
<feature type="domain" description="FAD-dependent oxidoreductase 2 FAD-binding" evidence="6">
    <location>
        <begin position="12"/>
        <end position="552"/>
    </location>
</feature>
<dbReference type="OrthoDB" id="7777654at2759"/>
<accession>A0A428NTD0</accession>
<dbReference type="Pfam" id="PF00890">
    <property type="entry name" value="FAD_binding_2"/>
    <property type="match status" value="1"/>
</dbReference>
<comment type="caution">
    <text evidence="7">The sequence shown here is derived from an EMBL/GenBank/DDBJ whole genome shotgun (WGS) entry which is preliminary data.</text>
</comment>
<dbReference type="InterPro" id="IPR050315">
    <property type="entry name" value="FAD-oxidoreductase_2"/>
</dbReference>
<dbReference type="PANTHER" id="PTHR43400">
    <property type="entry name" value="FUMARATE REDUCTASE"/>
    <property type="match status" value="1"/>
</dbReference>
<keyword evidence="2" id="KW-0285">Flavoprotein</keyword>
<name>A0A428NTD0_9HYPO</name>